<reference evidence="2 3" key="1">
    <citation type="submission" date="2019-04" db="EMBL/GenBank/DDBJ databases">
        <title>Friends and foes A comparative genomics studyof 23 Aspergillus species from section Flavi.</title>
        <authorList>
            <consortium name="DOE Joint Genome Institute"/>
            <person name="Kjaerbolling I."/>
            <person name="Vesth T."/>
            <person name="Frisvad J.C."/>
            <person name="Nybo J.L."/>
            <person name="Theobald S."/>
            <person name="Kildgaard S."/>
            <person name="Isbrandt T."/>
            <person name="Kuo A."/>
            <person name="Sato A."/>
            <person name="Lyhne E.K."/>
            <person name="Kogle M.E."/>
            <person name="Wiebenga A."/>
            <person name="Kun R.S."/>
            <person name="Lubbers R.J."/>
            <person name="Makela M.R."/>
            <person name="Barry K."/>
            <person name="Chovatia M."/>
            <person name="Clum A."/>
            <person name="Daum C."/>
            <person name="Haridas S."/>
            <person name="He G."/>
            <person name="LaButti K."/>
            <person name="Lipzen A."/>
            <person name="Mondo S."/>
            <person name="Riley R."/>
            <person name="Salamov A."/>
            <person name="Simmons B.A."/>
            <person name="Magnuson J.K."/>
            <person name="Henrissat B."/>
            <person name="Mortensen U.H."/>
            <person name="Larsen T.O."/>
            <person name="Devries R.P."/>
            <person name="Grigoriev I.V."/>
            <person name="Machida M."/>
            <person name="Baker S.E."/>
            <person name="Andersen M.R."/>
        </authorList>
    </citation>
    <scope>NUCLEOTIDE SEQUENCE [LARGE SCALE GENOMIC DNA]</scope>
    <source>
        <strain evidence="2 3">IBT 29228</strain>
    </source>
</reference>
<organism evidence="2 3">
    <name type="scientific">Aspergillus bertholletiae</name>
    <dbReference type="NCBI Taxonomy" id="1226010"/>
    <lineage>
        <taxon>Eukaryota</taxon>
        <taxon>Fungi</taxon>
        <taxon>Dikarya</taxon>
        <taxon>Ascomycota</taxon>
        <taxon>Pezizomycotina</taxon>
        <taxon>Eurotiomycetes</taxon>
        <taxon>Eurotiomycetidae</taxon>
        <taxon>Eurotiales</taxon>
        <taxon>Aspergillaceae</taxon>
        <taxon>Aspergillus</taxon>
        <taxon>Aspergillus subgen. Circumdati</taxon>
    </lineage>
</organism>
<evidence type="ECO:0000313" key="2">
    <source>
        <dbReference type="EMBL" id="KAE8381169.1"/>
    </source>
</evidence>
<name>A0A5N7BHC3_9EURO</name>
<evidence type="ECO:0000256" key="1">
    <source>
        <dbReference type="SAM" id="Phobius"/>
    </source>
</evidence>
<protein>
    <submittedName>
        <fullName evidence="2">Uncharacterized protein</fullName>
    </submittedName>
</protein>
<dbReference type="Proteomes" id="UP000326198">
    <property type="component" value="Unassembled WGS sequence"/>
</dbReference>
<keyword evidence="1" id="KW-0812">Transmembrane</keyword>
<keyword evidence="3" id="KW-1185">Reference proteome</keyword>
<dbReference type="AlphaFoldDB" id="A0A5N7BHC3"/>
<dbReference type="EMBL" id="ML736173">
    <property type="protein sequence ID" value="KAE8381169.1"/>
    <property type="molecule type" value="Genomic_DNA"/>
</dbReference>
<keyword evidence="1" id="KW-0472">Membrane</keyword>
<accession>A0A5N7BHC3</accession>
<proteinExistence type="predicted"/>
<gene>
    <name evidence="2" type="ORF">BDV26DRAFT_101171</name>
</gene>
<keyword evidence="1" id="KW-1133">Transmembrane helix</keyword>
<sequence>MALVALQVTPFYLFVYSFKDITHIAFLILPPFVLTDISYGYMIVITALFLHHSHHHDPTSGSHLTTRHHDRRAIHCGQGRDWVPILV</sequence>
<evidence type="ECO:0000313" key="3">
    <source>
        <dbReference type="Proteomes" id="UP000326198"/>
    </source>
</evidence>
<feature type="transmembrane region" description="Helical" evidence="1">
    <location>
        <begin position="27"/>
        <end position="50"/>
    </location>
</feature>
<dbReference type="OrthoDB" id="10516498at2759"/>